<dbReference type="GO" id="GO:0004519">
    <property type="term" value="F:endonuclease activity"/>
    <property type="evidence" value="ECO:0007669"/>
    <property type="project" value="UniProtKB-KW"/>
</dbReference>
<name>A0A2N6T2K0_9CORY</name>
<sequence length="108" mass="12030">ETLASFDAQVLIDAGCNPSHIRTWAKVHTVYYGKTKFTRKQANAIKVARSTQKSLDQLAYIEGQLVPIADPAEKWRLRLALLSVPGDFATLQRRAKTIVPEVDKPAPE</sequence>
<organism evidence="1 2">
    <name type="scientific">Corynebacterium tuscaniense</name>
    <dbReference type="NCBI Taxonomy" id="302449"/>
    <lineage>
        <taxon>Bacteria</taxon>
        <taxon>Bacillati</taxon>
        <taxon>Actinomycetota</taxon>
        <taxon>Actinomycetes</taxon>
        <taxon>Mycobacteriales</taxon>
        <taxon>Corynebacteriaceae</taxon>
        <taxon>Corynebacterium</taxon>
    </lineage>
</organism>
<evidence type="ECO:0000313" key="1">
    <source>
        <dbReference type="EMBL" id="PMC63512.1"/>
    </source>
</evidence>
<keyword evidence="1" id="KW-0378">Hydrolase</keyword>
<feature type="non-terminal residue" evidence="1">
    <location>
        <position position="1"/>
    </location>
</feature>
<comment type="caution">
    <text evidence="1">The sequence shown here is derived from an EMBL/GenBank/DDBJ whole genome shotgun (WGS) entry which is preliminary data.</text>
</comment>
<dbReference type="Proteomes" id="UP000235836">
    <property type="component" value="Unassembled WGS sequence"/>
</dbReference>
<feature type="non-terminal residue" evidence="1">
    <location>
        <position position="108"/>
    </location>
</feature>
<gene>
    <name evidence="1" type="ORF">CJ203_10785</name>
</gene>
<accession>A0A2N6T2K0</accession>
<keyword evidence="2" id="KW-1185">Reference proteome</keyword>
<keyword evidence="1" id="KW-0540">Nuclease</keyword>
<protein>
    <submittedName>
        <fullName evidence="1">HNH endonuclease</fullName>
    </submittedName>
</protein>
<reference evidence="1 2" key="1">
    <citation type="submission" date="2017-09" db="EMBL/GenBank/DDBJ databases">
        <title>Bacterial strain isolated from the female urinary microbiota.</title>
        <authorList>
            <person name="Thomas-White K."/>
            <person name="Kumar N."/>
            <person name="Forster S."/>
            <person name="Putonti C."/>
            <person name="Lawley T."/>
            <person name="Wolfe A.J."/>
        </authorList>
    </citation>
    <scope>NUCLEOTIDE SEQUENCE [LARGE SCALE GENOMIC DNA]</scope>
    <source>
        <strain evidence="1 2">UMB0792</strain>
    </source>
</reference>
<dbReference type="EMBL" id="PNHG01000043">
    <property type="protein sequence ID" value="PMC63512.1"/>
    <property type="molecule type" value="Genomic_DNA"/>
</dbReference>
<proteinExistence type="predicted"/>
<evidence type="ECO:0000313" key="2">
    <source>
        <dbReference type="Proteomes" id="UP000235836"/>
    </source>
</evidence>
<dbReference type="AlphaFoldDB" id="A0A2N6T2K0"/>
<keyword evidence="1" id="KW-0255">Endonuclease</keyword>